<comment type="similarity">
    <text evidence="14">Belongs to the DnaG primase family.</text>
</comment>
<dbReference type="GO" id="GO:1990077">
    <property type="term" value="C:primosome complex"/>
    <property type="evidence" value="ECO:0007669"/>
    <property type="project" value="UniProtKB-KW"/>
</dbReference>
<evidence type="ECO:0000256" key="12">
    <source>
        <dbReference type="ARBA" id="ARBA00023125"/>
    </source>
</evidence>
<dbReference type="GO" id="GO:0003899">
    <property type="term" value="F:DNA-directed RNA polymerase activity"/>
    <property type="evidence" value="ECO:0007669"/>
    <property type="project" value="UniProtKB-UniRule"/>
</dbReference>
<dbReference type="SUPFAM" id="SSF55608">
    <property type="entry name" value="Homing endonucleases"/>
    <property type="match status" value="1"/>
</dbReference>
<reference evidence="18" key="1">
    <citation type="submission" date="2017-09" db="EMBL/GenBank/DDBJ databases">
        <title>Depth-based differentiation of microbial function through sediment-hosted aquifers and enrichment of novel symbionts in the deep terrestrial subsurface.</title>
        <authorList>
            <person name="Probst A.J."/>
            <person name="Ladd B."/>
            <person name="Jarett J.K."/>
            <person name="Geller-Mcgrath D.E."/>
            <person name="Sieber C.M.K."/>
            <person name="Emerson J.B."/>
            <person name="Anantharaman K."/>
            <person name="Thomas B.C."/>
            <person name="Malmstrom R."/>
            <person name="Stieglmeier M."/>
            <person name="Klingl A."/>
            <person name="Woyke T."/>
            <person name="Ryan C.M."/>
            <person name="Banfield J.F."/>
        </authorList>
    </citation>
    <scope>NUCLEOTIDE SEQUENCE [LARGE SCALE GENOMIC DNA]</scope>
</reference>
<keyword evidence="12 14" id="KW-0238">DNA-binding</keyword>
<evidence type="ECO:0000256" key="7">
    <source>
        <dbReference type="ARBA" id="ARBA00022771"/>
    </source>
</evidence>
<keyword evidence="6 14" id="KW-0479">Metal-binding</keyword>
<dbReference type="SMART" id="SM00493">
    <property type="entry name" value="TOPRIM"/>
    <property type="match status" value="1"/>
</dbReference>
<dbReference type="Pfam" id="PF13155">
    <property type="entry name" value="Toprim_2"/>
    <property type="match status" value="1"/>
</dbReference>
<comment type="domain">
    <text evidence="14">Contains an N-terminal zinc-binding domain, a central core domain that contains the primase activity, and a C-terminal DnaB-binding domain.</text>
</comment>
<keyword evidence="10" id="KW-0460">Magnesium</keyword>
<feature type="domain" description="Toprim" evidence="16">
    <location>
        <begin position="655"/>
        <end position="738"/>
    </location>
</feature>
<dbReference type="PROSITE" id="PS50818">
    <property type="entry name" value="INTEIN_C_TER"/>
    <property type="match status" value="1"/>
</dbReference>
<evidence type="ECO:0000256" key="1">
    <source>
        <dbReference type="ARBA" id="ARBA00022478"/>
    </source>
</evidence>
<evidence type="ECO:0000256" key="13">
    <source>
        <dbReference type="ARBA" id="ARBA00023163"/>
    </source>
</evidence>
<gene>
    <name evidence="14 17" type="primary">dnaG</name>
    <name evidence="17" type="ORF">COS21_01010</name>
</gene>
<evidence type="ECO:0000313" key="17">
    <source>
        <dbReference type="EMBL" id="PIV47241.1"/>
    </source>
</evidence>
<feature type="domain" description="DOD-type homing endonuclease" evidence="15">
    <location>
        <begin position="224"/>
        <end position="368"/>
    </location>
</feature>
<dbReference type="InterPro" id="IPR036844">
    <property type="entry name" value="Hint_dom_sf"/>
</dbReference>
<dbReference type="GO" id="GO:0008270">
    <property type="term" value="F:zinc ion binding"/>
    <property type="evidence" value="ECO:0007669"/>
    <property type="project" value="UniProtKB-UniRule"/>
</dbReference>
<dbReference type="InterPro" id="IPR006142">
    <property type="entry name" value="INTEIN"/>
</dbReference>
<dbReference type="InterPro" id="IPR034151">
    <property type="entry name" value="TOPRIM_DnaG_bac"/>
</dbReference>
<dbReference type="PRINTS" id="PR00379">
    <property type="entry name" value="INTEIN"/>
</dbReference>
<dbReference type="Pfam" id="PF14528">
    <property type="entry name" value="LAGLIDADG_3"/>
    <property type="match status" value="2"/>
</dbReference>
<dbReference type="InterPro" id="IPR030846">
    <property type="entry name" value="DnaG_bac"/>
</dbReference>
<dbReference type="GO" id="GO:0004519">
    <property type="term" value="F:endonuclease activity"/>
    <property type="evidence" value="ECO:0007669"/>
    <property type="project" value="InterPro"/>
</dbReference>
<evidence type="ECO:0000259" key="15">
    <source>
        <dbReference type="PROSITE" id="PS50819"/>
    </source>
</evidence>
<keyword evidence="7 14" id="KW-0863">Zinc-finger</keyword>
<evidence type="ECO:0000256" key="6">
    <source>
        <dbReference type="ARBA" id="ARBA00022723"/>
    </source>
</evidence>
<dbReference type="Gene3D" id="3.90.580.10">
    <property type="entry name" value="Zinc finger, CHC2-type domain"/>
    <property type="match status" value="2"/>
</dbReference>
<dbReference type="HAMAP" id="MF_00974">
    <property type="entry name" value="DNA_primase_DnaG"/>
    <property type="match status" value="1"/>
</dbReference>
<evidence type="ECO:0000313" key="18">
    <source>
        <dbReference type="Proteomes" id="UP000229030"/>
    </source>
</evidence>
<dbReference type="InterPro" id="IPR004860">
    <property type="entry name" value="LAGLIDADG_dom"/>
</dbReference>
<dbReference type="InterPro" id="IPR006171">
    <property type="entry name" value="TOPRIM_dom"/>
</dbReference>
<evidence type="ECO:0000256" key="9">
    <source>
        <dbReference type="ARBA" id="ARBA00022833"/>
    </source>
</evidence>
<feature type="zinc finger region" description="CHC2-type" evidence="14">
    <location>
        <begin position="36"/>
        <end position="60"/>
    </location>
</feature>
<dbReference type="Proteomes" id="UP000229030">
    <property type="component" value="Unassembled WGS sequence"/>
</dbReference>
<evidence type="ECO:0000256" key="3">
    <source>
        <dbReference type="ARBA" id="ARBA00022679"/>
    </source>
</evidence>
<accession>A0A2M7DEH6</accession>
<keyword evidence="2 14" id="KW-0639">Primosome</keyword>
<dbReference type="EMBL" id="PETV01000032">
    <property type="protein sequence ID" value="PIV47241.1"/>
    <property type="molecule type" value="Genomic_DNA"/>
</dbReference>
<comment type="subunit">
    <text evidence="14">Monomer. Interacts with DnaB.</text>
</comment>
<comment type="catalytic activity">
    <reaction evidence="14">
        <text>ssDNA + n NTP = ssDNA/pppN(pN)n-1 hybrid + (n-1) diphosphate.</text>
        <dbReference type="EC" id="2.7.7.101"/>
    </reaction>
</comment>
<comment type="function">
    <text evidence="14">RNA polymerase that catalyzes the synthesis of short RNA molecules used as primers for DNA polymerase during DNA replication.</text>
</comment>
<dbReference type="Gene3D" id="3.10.28.10">
    <property type="entry name" value="Homing endonucleases"/>
    <property type="match status" value="1"/>
</dbReference>
<dbReference type="CDD" id="cd03364">
    <property type="entry name" value="TOPRIM_DnaG_primases"/>
    <property type="match status" value="1"/>
</dbReference>
<keyword evidence="4 14" id="KW-0548">Nucleotidyltransferase</keyword>
<dbReference type="SUPFAM" id="SSF51294">
    <property type="entry name" value="Hedgehog/intein (Hint) domain"/>
    <property type="match status" value="1"/>
</dbReference>
<dbReference type="SUPFAM" id="SSF57783">
    <property type="entry name" value="Zinc beta-ribbon"/>
    <property type="match status" value="2"/>
</dbReference>
<dbReference type="PROSITE" id="PS50819">
    <property type="entry name" value="INTEIN_ENDONUCLEASE"/>
    <property type="match status" value="1"/>
</dbReference>
<keyword evidence="9 14" id="KW-0862">Zinc</keyword>
<dbReference type="PANTHER" id="PTHR30313:SF2">
    <property type="entry name" value="DNA PRIMASE"/>
    <property type="match status" value="1"/>
</dbReference>
<dbReference type="InterPro" id="IPR036977">
    <property type="entry name" value="DNA_primase_Znf_CHC2"/>
</dbReference>
<comment type="caution">
    <text evidence="17">The sequence shown here is derived from an EMBL/GenBank/DDBJ whole genome shotgun (WGS) entry which is preliminary data.</text>
</comment>
<dbReference type="CDD" id="cd00081">
    <property type="entry name" value="Hint"/>
    <property type="match status" value="2"/>
</dbReference>
<keyword evidence="5 14" id="KW-0235">DNA replication</keyword>
<dbReference type="SUPFAM" id="SSF56731">
    <property type="entry name" value="DNA primase core"/>
    <property type="match status" value="1"/>
</dbReference>
<dbReference type="InterPro" id="IPR027434">
    <property type="entry name" value="Homing_endonucl"/>
</dbReference>
<evidence type="ECO:0000256" key="10">
    <source>
        <dbReference type="ARBA" id="ARBA00022842"/>
    </source>
</evidence>
<keyword evidence="8" id="KW-0068">Autocatalytic cleavage</keyword>
<dbReference type="InterPro" id="IPR002694">
    <property type="entry name" value="Znf_CHC2"/>
</dbReference>
<dbReference type="InterPro" id="IPR006295">
    <property type="entry name" value="DNA_primase_DnaG"/>
</dbReference>
<dbReference type="SMART" id="SM00306">
    <property type="entry name" value="HintN"/>
    <property type="match status" value="1"/>
</dbReference>
<evidence type="ECO:0000256" key="2">
    <source>
        <dbReference type="ARBA" id="ARBA00022515"/>
    </source>
</evidence>
<dbReference type="SMART" id="SM00305">
    <property type="entry name" value="HintC"/>
    <property type="match status" value="1"/>
</dbReference>
<dbReference type="PROSITE" id="PS50880">
    <property type="entry name" value="TOPRIM"/>
    <property type="match status" value="1"/>
</dbReference>
<organism evidence="17 18">
    <name type="scientific">bacterium (Candidatus Gribaldobacteria) CG02_land_8_20_14_3_00_41_15</name>
    <dbReference type="NCBI Taxonomy" id="2014270"/>
    <lineage>
        <taxon>Bacteria</taxon>
        <taxon>Candidatus Gribaldobacteria</taxon>
    </lineage>
</organism>
<name>A0A2M7DEH6_9BACT</name>
<dbReference type="InterPro" id="IPR050219">
    <property type="entry name" value="DnaG_primase"/>
</dbReference>
<keyword evidence="1 14" id="KW-0240">DNA-directed RNA polymerase</keyword>
<dbReference type="InterPro" id="IPR019475">
    <property type="entry name" value="DNA_primase_DnaB-bd"/>
</dbReference>
<dbReference type="InterPro" id="IPR030934">
    <property type="entry name" value="Intein_C"/>
</dbReference>
<dbReference type="Gene3D" id="3.40.1360.10">
    <property type="match status" value="1"/>
</dbReference>
<dbReference type="GO" id="GO:0000428">
    <property type="term" value="C:DNA-directed RNA polymerase complex"/>
    <property type="evidence" value="ECO:0007669"/>
    <property type="project" value="UniProtKB-KW"/>
</dbReference>
<dbReference type="Pfam" id="PF10410">
    <property type="entry name" value="DnaB_bind"/>
    <property type="match status" value="1"/>
</dbReference>
<dbReference type="InterPro" id="IPR013264">
    <property type="entry name" value="DNAG_N"/>
</dbReference>
<dbReference type="InterPro" id="IPR003586">
    <property type="entry name" value="Hint_dom_C"/>
</dbReference>
<dbReference type="GO" id="GO:0003677">
    <property type="term" value="F:DNA binding"/>
    <property type="evidence" value="ECO:0007669"/>
    <property type="project" value="UniProtKB-KW"/>
</dbReference>
<evidence type="ECO:0000256" key="8">
    <source>
        <dbReference type="ARBA" id="ARBA00022813"/>
    </source>
</evidence>
<evidence type="ECO:0000259" key="16">
    <source>
        <dbReference type="PROSITE" id="PS50880"/>
    </source>
</evidence>
<proteinExistence type="inferred from homology"/>
<keyword evidence="11" id="KW-0651">Protein splicing</keyword>
<keyword evidence="13 14" id="KW-0804">Transcription</keyword>
<dbReference type="GO" id="GO:0016539">
    <property type="term" value="P:intein-mediated protein splicing"/>
    <property type="evidence" value="ECO:0007669"/>
    <property type="project" value="InterPro"/>
</dbReference>
<dbReference type="NCBIfam" id="TIGR01391">
    <property type="entry name" value="dnaG"/>
    <property type="match status" value="1"/>
</dbReference>
<dbReference type="GO" id="GO:0005737">
    <property type="term" value="C:cytoplasm"/>
    <property type="evidence" value="ECO:0007669"/>
    <property type="project" value="TreeGrafter"/>
</dbReference>
<dbReference type="InterPro" id="IPR003587">
    <property type="entry name" value="Hint_dom_N"/>
</dbReference>
<evidence type="ECO:0000256" key="11">
    <source>
        <dbReference type="ARBA" id="ARBA00023000"/>
    </source>
</evidence>
<comment type="cofactor">
    <cofactor evidence="14">
        <name>Zn(2+)</name>
        <dbReference type="ChEBI" id="CHEBI:29105"/>
    </cofactor>
    <text evidence="14">Binds 1 zinc ion per monomer.</text>
</comment>
<dbReference type="InterPro" id="IPR037068">
    <property type="entry name" value="DNA_primase_core_N_sf"/>
</dbReference>
<dbReference type="Pfam" id="PF01807">
    <property type="entry name" value="Zn_ribbon_DnaG"/>
    <property type="match status" value="1"/>
</dbReference>
<dbReference type="Gene3D" id="3.90.980.10">
    <property type="entry name" value="DNA primase, catalytic core, N-terminal domain"/>
    <property type="match status" value="1"/>
</dbReference>
<dbReference type="AlphaFoldDB" id="A0A2M7DEH6"/>
<evidence type="ECO:0000256" key="4">
    <source>
        <dbReference type="ARBA" id="ARBA00022695"/>
    </source>
</evidence>
<evidence type="ECO:0000256" key="5">
    <source>
        <dbReference type="ARBA" id="ARBA00022705"/>
    </source>
</evidence>
<keyword evidence="3 14" id="KW-0808">Transferase</keyword>
<dbReference type="GO" id="GO:0006269">
    <property type="term" value="P:DNA replication, synthesis of primer"/>
    <property type="evidence" value="ECO:0007669"/>
    <property type="project" value="UniProtKB-UniRule"/>
</dbReference>
<dbReference type="EC" id="2.7.7.101" evidence="14"/>
<protein>
    <recommendedName>
        <fullName evidence="14">DNA primase</fullName>
        <ecNumber evidence="14">2.7.7.101</ecNumber>
    </recommendedName>
</protein>
<dbReference type="Pfam" id="PF08275">
    <property type="entry name" value="DNAG_N"/>
    <property type="match status" value="1"/>
</dbReference>
<dbReference type="SMART" id="SM00400">
    <property type="entry name" value="ZnF_CHCC"/>
    <property type="match status" value="2"/>
</dbReference>
<dbReference type="InterPro" id="IPR004042">
    <property type="entry name" value="Intein_endonuc_central"/>
</dbReference>
<evidence type="ECO:0000256" key="14">
    <source>
        <dbReference type="HAMAP-Rule" id="MF_00974"/>
    </source>
</evidence>
<dbReference type="PANTHER" id="PTHR30313">
    <property type="entry name" value="DNA PRIMASE"/>
    <property type="match status" value="1"/>
</dbReference>
<sequence length="993" mass="112620">MADTVIQQIKDRLDIVEVVSGYLKLEKTGINLRANCPFHGEKTPSFFVSPTRQMFKCFGCFVPGSLIKTEKGFHKIEELEAGQMVLTHKGRFQPITRTLWRPYNGKVLNIRIRKSNEVTSLTEDHEVFAIKANHCKFKTRPTRICQQGCLTACSTKFFKDYYIQKIKASELSVDDYLLYPINKEVCDVKTIDLEKYSTWKKGIYGFYPRYFSTDIKVDNDFLRFIGYYIAEGSNNRAFIRFSLGNQEIDFAEEIRDLAKKLFGFNTGIHIRDKNKKGRSGIEVSICNSKLSNIFANLLGKGAGNKHIPFELQCLPIEKQKVILEAIFKGDGCYIKSKNEKDEEREMAIKTVSLILMEQIRDILLRMNIIPNIFISEEMKDKNNVHHQKVFAIRWQKNYSLNYSNFYYDKENNVHYWASPIREIEKRDYKGNVFNLTVANDHSYVASNFVVGNCGESGSVFDFVMKMEGIEFGDALRTLARRAGVQLPNYHPEIQTKRNQLYEILELATRFFEKQLHSSQAGQLVLKYLTARGLTAESIKKWRLGYSPDQWRCLSDFLVGQNYQRDEIVEAGLAVVSGKGKPPYDRFRGRIIFPVFDANGQVIGFGGRVFGEKPKDIAGHETGGAKYINTPATLLYDKSRVLYGLHLAKTEIRRVDQCVLTEGYTDVILAHQAGFVNTISTSGTALTNQHLQIIKRYTNNLLMAFDADAGGDAATTRGIDLALVEEFNVKVIAMPQGLDPADVISQDATKWAQCLEQAKDIIAFYFSTALHRFDKSSAEGKKQIAQMVLPVLKKIGNAIVRSHWLGQLSLLLNISEDVLAGEMAKIKINPVISHSQSAGSTRSEIGEKPSKLRREILQERLVGLLLVCPEGLDFVEKIHFDFFTIPSAYEVIIALKTNPVNSPEAAWAICQKLSQEKKEMAEFLSQTMFWAEESQSAEDLFAEIQLCLEQLKGLSARKNLQTLGAAIRQAETTSDETQLADLMRQFSQISKEII</sequence>